<dbReference type="GO" id="GO:0004812">
    <property type="term" value="F:aminoacyl-tRNA ligase activity"/>
    <property type="evidence" value="ECO:0007669"/>
    <property type="project" value="InterPro"/>
</dbReference>
<proteinExistence type="predicted"/>
<dbReference type="SUPFAM" id="SSF47323">
    <property type="entry name" value="Anticodon-binding domain of a subclass of class I aminoacyl-tRNA synthetases"/>
    <property type="match status" value="1"/>
</dbReference>
<sequence>MTKLLVIMGSGETTPTMIKPHRQFFAALRDGDRAALLDTPYGFQLNADEISARAVGYFAHSVGRAVDVVSWRTTPAPGLDRERALAALRGANWIFAGPGSPTYALRQWRDTELPSLLVQAEVLVFASAAALTLGSHTIPVYEIYKAGADPAWEAGLNLFEQLTGIPAVVIPHYDNAEGGHHDTRFCYLGEPRLARLERELPDDTVIIGIDEHTALVCDLEARTATVLGNGHLTLRHRTRTRTYPTGTVLPLEERKGTFLSLLVEEGHLLNADGTDGQVGGADGDGVAGGGRARGGPGRGIAAGGGAAKSVPAAEVAAGSGAAGSRAAGSGAATLRDAADEAEARFSTALAERDVDGCVAAVLELEQAITDWSADTLTSDSGEHAHGLLRGMIVRLGALAGAADPTPLLTPLVDALIGLREKAREQRDWAAADRVRDALTAASIELRDTPDGPVWLRTS</sequence>
<gene>
    <name evidence="6" type="ORF">Cco03nite_68360</name>
</gene>
<dbReference type="Proteomes" id="UP000630887">
    <property type="component" value="Unassembled WGS sequence"/>
</dbReference>
<feature type="domain" description="Cysteinyl-tRNA ligase anticodon binding" evidence="5">
    <location>
        <begin position="405"/>
        <end position="451"/>
    </location>
</feature>
<dbReference type="Gene3D" id="3.40.50.880">
    <property type="match status" value="1"/>
</dbReference>
<evidence type="ECO:0000256" key="2">
    <source>
        <dbReference type="ARBA" id="ARBA00022741"/>
    </source>
</evidence>
<dbReference type="InterPro" id="IPR029062">
    <property type="entry name" value="Class_I_gatase-like"/>
</dbReference>
<dbReference type="GO" id="GO:0006418">
    <property type="term" value="P:tRNA aminoacylation for protein translation"/>
    <property type="evidence" value="ECO:0007669"/>
    <property type="project" value="InterPro"/>
</dbReference>
<feature type="compositionally biased region" description="Gly residues" evidence="4">
    <location>
        <begin position="276"/>
        <end position="294"/>
    </location>
</feature>
<evidence type="ECO:0000313" key="6">
    <source>
        <dbReference type="EMBL" id="GIG10136.1"/>
    </source>
</evidence>
<dbReference type="InterPro" id="IPR056411">
    <property type="entry name" value="CysS_C"/>
</dbReference>
<feature type="region of interest" description="Disordered" evidence="4">
    <location>
        <begin position="273"/>
        <end position="294"/>
    </location>
</feature>
<protein>
    <recommendedName>
        <fullName evidence="5">Cysteinyl-tRNA ligase anticodon binding domain-containing protein</fullName>
    </recommendedName>
</protein>
<comment type="caution">
    <text evidence="6">The sequence shown here is derived from an EMBL/GenBank/DDBJ whole genome shotgun (WGS) entry which is preliminary data.</text>
</comment>
<name>A0A8J3PCM1_9ACTN</name>
<dbReference type="Gene3D" id="1.20.120.1910">
    <property type="entry name" value="Cysteine-tRNA ligase, C-terminal anti-codon recognition domain"/>
    <property type="match status" value="1"/>
</dbReference>
<dbReference type="AlphaFoldDB" id="A0A8J3PCM1"/>
<evidence type="ECO:0000313" key="7">
    <source>
        <dbReference type="Proteomes" id="UP000630887"/>
    </source>
</evidence>
<keyword evidence="1" id="KW-0436">Ligase</keyword>
<reference evidence="6 7" key="1">
    <citation type="submission" date="2021-01" db="EMBL/GenBank/DDBJ databases">
        <title>Whole genome shotgun sequence of Catellatospora coxensis NBRC 107359.</title>
        <authorList>
            <person name="Komaki H."/>
            <person name="Tamura T."/>
        </authorList>
    </citation>
    <scope>NUCLEOTIDE SEQUENCE [LARGE SCALE GENOMIC DNA]</scope>
    <source>
        <strain evidence="6 7">NBRC 107359</strain>
    </source>
</reference>
<keyword evidence="2" id="KW-0547">Nucleotide-binding</keyword>
<evidence type="ECO:0000256" key="4">
    <source>
        <dbReference type="SAM" id="MobiDB-lite"/>
    </source>
</evidence>
<evidence type="ECO:0000256" key="1">
    <source>
        <dbReference type="ARBA" id="ARBA00022598"/>
    </source>
</evidence>
<accession>A0A8J3PCM1</accession>
<evidence type="ECO:0000256" key="3">
    <source>
        <dbReference type="ARBA" id="ARBA00022840"/>
    </source>
</evidence>
<dbReference type="InterPro" id="IPR009080">
    <property type="entry name" value="tRNAsynth_Ia_anticodon-bd"/>
</dbReference>
<evidence type="ECO:0000259" key="5">
    <source>
        <dbReference type="Pfam" id="PF23493"/>
    </source>
</evidence>
<dbReference type="GO" id="GO:0005524">
    <property type="term" value="F:ATP binding"/>
    <property type="evidence" value="ECO:0007669"/>
    <property type="project" value="UniProtKB-KW"/>
</dbReference>
<dbReference type="Pfam" id="PF23493">
    <property type="entry name" value="CysS_C"/>
    <property type="match status" value="1"/>
</dbReference>
<organism evidence="6 7">
    <name type="scientific">Catellatospora coxensis</name>
    <dbReference type="NCBI Taxonomy" id="310354"/>
    <lineage>
        <taxon>Bacteria</taxon>
        <taxon>Bacillati</taxon>
        <taxon>Actinomycetota</taxon>
        <taxon>Actinomycetes</taxon>
        <taxon>Micromonosporales</taxon>
        <taxon>Micromonosporaceae</taxon>
        <taxon>Catellatospora</taxon>
    </lineage>
</organism>
<keyword evidence="3" id="KW-0067">ATP-binding</keyword>
<keyword evidence="7" id="KW-1185">Reference proteome</keyword>
<dbReference type="RefSeq" id="WP_203697957.1">
    <property type="nucleotide sequence ID" value="NZ_BAAALC010000027.1"/>
</dbReference>
<dbReference type="EMBL" id="BONI01000081">
    <property type="protein sequence ID" value="GIG10136.1"/>
    <property type="molecule type" value="Genomic_DNA"/>
</dbReference>